<dbReference type="Proteomes" id="UP001597467">
    <property type="component" value="Unassembled WGS sequence"/>
</dbReference>
<evidence type="ECO:0000313" key="2">
    <source>
        <dbReference type="EMBL" id="MFD2543291.1"/>
    </source>
</evidence>
<keyword evidence="3" id="KW-1185">Reference proteome</keyword>
<dbReference type="InterPro" id="IPR029044">
    <property type="entry name" value="Nucleotide-diphossugar_trans"/>
</dbReference>
<keyword evidence="2" id="KW-0328">Glycosyltransferase</keyword>
<feature type="domain" description="Glycosyltransferase 2-like" evidence="1">
    <location>
        <begin position="4"/>
        <end position="136"/>
    </location>
</feature>
<organism evidence="2 3">
    <name type="scientific">Lacinutrix gracilariae</name>
    <dbReference type="NCBI Taxonomy" id="1747198"/>
    <lineage>
        <taxon>Bacteria</taxon>
        <taxon>Pseudomonadati</taxon>
        <taxon>Bacteroidota</taxon>
        <taxon>Flavobacteriia</taxon>
        <taxon>Flavobacteriales</taxon>
        <taxon>Flavobacteriaceae</taxon>
        <taxon>Lacinutrix</taxon>
    </lineage>
</organism>
<dbReference type="InterPro" id="IPR001173">
    <property type="entry name" value="Glyco_trans_2-like"/>
</dbReference>
<evidence type="ECO:0000259" key="1">
    <source>
        <dbReference type="Pfam" id="PF00535"/>
    </source>
</evidence>
<accession>A0ABW5K6B8</accession>
<protein>
    <submittedName>
        <fullName evidence="2">Glycosyltransferase family 2 protein</fullName>
        <ecNumber evidence="2">2.4.-.-</ecNumber>
    </submittedName>
</protein>
<dbReference type="GO" id="GO:0016757">
    <property type="term" value="F:glycosyltransferase activity"/>
    <property type="evidence" value="ECO:0007669"/>
    <property type="project" value="UniProtKB-KW"/>
</dbReference>
<gene>
    <name evidence="2" type="ORF">ACFSSB_13235</name>
</gene>
<dbReference type="EMBL" id="JBHULM010000011">
    <property type="protein sequence ID" value="MFD2543291.1"/>
    <property type="molecule type" value="Genomic_DNA"/>
</dbReference>
<dbReference type="CDD" id="cd06433">
    <property type="entry name" value="GT_2_WfgS_like"/>
    <property type="match status" value="1"/>
</dbReference>
<dbReference type="EC" id="2.4.-.-" evidence="2"/>
<keyword evidence="2" id="KW-0808">Transferase</keyword>
<reference evidence="3" key="1">
    <citation type="journal article" date="2019" name="Int. J. Syst. Evol. Microbiol.">
        <title>The Global Catalogue of Microorganisms (GCM) 10K type strain sequencing project: providing services to taxonomists for standard genome sequencing and annotation.</title>
        <authorList>
            <consortium name="The Broad Institute Genomics Platform"/>
            <consortium name="The Broad Institute Genome Sequencing Center for Infectious Disease"/>
            <person name="Wu L."/>
            <person name="Ma J."/>
        </authorList>
    </citation>
    <scope>NUCLEOTIDE SEQUENCE [LARGE SCALE GENOMIC DNA]</scope>
    <source>
        <strain evidence="3">KCTC 42808</strain>
    </source>
</reference>
<dbReference type="RefSeq" id="WP_379905028.1">
    <property type="nucleotide sequence ID" value="NZ_JBHULM010000011.1"/>
</dbReference>
<evidence type="ECO:0000313" key="3">
    <source>
        <dbReference type="Proteomes" id="UP001597467"/>
    </source>
</evidence>
<sequence length="252" mass="28514">MKVSIITATYNSEATIASCMRSVIQQKYANIEYVIIDGNSSDSTLDRVKQLQSECLNNIEVRILSEPDKGIYDALNKGINLATGGVIGFVHSDDILANPNTIQNMVTTMKKNNLDGVYGDLQYVTKADTNKVIRHWQSQTFTPSLLKKGWMPAHPTLYLKREVYAKHGSFNLDYKIAADYDFILRVFKDNTLRFGYLSEVITKMRAGGASNRSLKNIMIKSKEDYKAVTSNKVGGWWIIFNKNVSKLNQFFK</sequence>
<dbReference type="Gene3D" id="3.90.550.10">
    <property type="entry name" value="Spore Coat Polysaccharide Biosynthesis Protein SpsA, Chain A"/>
    <property type="match status" value="1"/>
</dbReference>
<dbReference type="PANTHER" id="PTHR22916:SF3">
    <property type="entry name" value="UDP-GLCNAC:BETAGAL BETA-1,3-N-ACETYLGLUCOSAMINYLTRANSFERASE-LIKE PROTEIN 1"/>
    <property type="match status" value="1"/>
</dbReference>
<dbReference type="Pfam" id="PF00535">
    <property type="entry name" value="Glycos_transf_2"/>
    <property type="match status" value="1"/>
</dbReference>
<name>A0ABW5K6B8_9FLAO</name>
<proteinExistence type="predicted"/>
<dbReference type="PANTHER" id="PTHR22916">
    <property type="entry name" value="GLYCOSYLTRANSFERASE"/>
    <property type="match status" value="1"/>
</dbReference>
<comment type="caution">
    <text evidence="2">The sequence shown here is derived from an EMBL/GenBank/DDBJ whole genome shotgun (WGS) entry which is preliminary data.</text>
</comment>
<dbReference type="SUPFAM" id="SSF53448">
    <property type="entry name" value="Nucleotide-diphospho-sugar transferases"/>
    <property type="match status" value="1"/>
</dbReference>